<reference evidence="6 7" key="1">
    <citation type="submission" date="2024-07" db="EMBL/GenBank/DDBJ databases">
        <title>Section-level genome sequencing and comparative genomics of Aspergillus sections Usti and Cavernicolus.</title>
        <authorList>
            <consortium name="Lawrence Berkeley National Laboratory"/>
            <person name="Nybo J.L."/>
            <person name="Vesth T.C."/>
            <person name="Theobald S."/>
            <person name="Frisvad J.C."/>
            <person name="Larsen T.O."/>
            <person name="Kjaerboelling I."/>
            <person name="Rothschild-Mancinelli K."/>
            <person name="Lyhne E.K."/>
            <person name="Kogle M.E."/>
            <person name="Barry K."/>
            <person name="Clum A."/>
            <person name="Na H."/>
            <person name="Ledsgaard L."/>
            <person name="Lin J."/>
            <person name="Lipzen A."/>
            <person name="Kuo A."/>
            <person name="Riley R."/>
            <person name="Mondo S."/>
            <person name="LaButti K."/>
            <person name="Haridas S."/>
            <person name="Pangalinan J."/>
            <person name="Salamov A.A."/>
            <person name="Simmons B.A."/>
            <person name="Magnuson J.K."/>
            <person name="Chen J."/>
            <person name="Drula E."/>
            <person name="Henrissat B."/>
            <person name="Wiebenga A."/>
            <person name="Lubbers R.J."/>
            <person name="Gomes A.C."/>
            <person name="Macurrencykelacurrency M.R."/>
            <person name="Stajich J."/>
            <person name="Grigoriev I.V."/>
            <person name="Mortensen U.H."/>
            <person name="De vries R.P."/>
            <person name="Baker S.E."/>
            <person name="Andersen M.R."/>
        </authorList>
    </citation>
    <scope>NUCLEOTIDE SEQUENCE [LARGE SCALE GENOMIC DNA]</scope>
    <source>
        <strain evidence="6 7">CBS 756.74</strain>
    </source>
</reference>
<evidence type="ECO:0000256" key="2">
    <source>
        <dbReference type="ARBA" id="ARBA00022692"/>
    </source>
</evidence>
<dbReference type="PANTHER" id="PTHR31465">
    <property type="entry name" value="PROTEIN RTA1-RELATED"/>
    <property type="match status" value="1"/>
</dbReference>
<comment type="caution">
    <text evidence="6">The sequence shown here is derived from an EMBL/GenBank/DDBJ whole genome shotgun (WGS) entry which is preliminary data.</text>
</comment>
<feature type="transmembrane region" description="Helical" evidence="5">
    <location>
        <begin position="236"/>
        <end position="255"/>
    </location>
</feature>
<keyword evidence="4 5" id="KW-0472">Membrane</keyword>
<dbReference type="Pfam" id="PF04479">
    <property type="entry name" value="RTA1"/>
    <property type="match status" value="1"/>
</dbReference>
<feature type="transmembrane region" description="Helical" evidence="5">
    <location>
        <begin position="198"/>
        <end position="216"/>
    </location>
</feature>
<name>A0ABR4L444_9EURO</name>
<evidence type="ECO:0000256" key="3">
    <source>
        <dbReference type="ARBA" id="ARBA00022989"/>
    </source>
</evidence>
<evidence type="ECO:0000256" key="5">
    <source>
        <dbReference type="SAM" id="Phobius"/>
    </source>
</evidence>
<dbReference type="Proteomes" id="UP001610444">
    <property type="component" value="Unassembled WGS sequence"/>
</dbReference>
<evidence type="ECO:0000256" key="1">
    <source>
        <dbReference type="ARBA" id="ARBA00004141"/>
    </source>
</evidence>
<sequence>MSNLVPLKSGYYVWKYVPSIVAAVIFLILFSSVTVYHYWKMWRSRIRFTLPFAIGGIFEIIGYGARIGSHNDTGKLMPYCIQAVFILLGPALFAASVYMILGRIIRSVRAECHSVLPIAWLTKTFVLCDILTFIIQAGGSGMMVNSDQPNIGEDIVIAGLAIQVASFCLFLLTAIVFHTRMRSDPTPASRDPSHPWQQHLGSLYAISGLILLRSIFRVVEYVMGNDGYPLTHEWTLYLFDALPMFASMVIFAVWYPSDLKPFIRALDYPGDEDRVGEIALPDQKA</sequence>
<comment type="subcellular location">
    <subcellularLocation>
        <location evidence="1">Membrane</location>
        <topology evidence="1">Multi-pass membrane protein</topology>
    </subcellularLocation>
</comment>
<dbReference type="InterPro" id="IPR007568">
    <property type="entry name" value="RTA1"/>
</dbReference>
<feature type="transmembrane region" description="Helical" evidence="5">
    <location>
        <begin position="76"/>
        <end position="101"/>
    </location>
</feature>
<feature type="transmembrane region" description="Helical" evidence="5">
    <location>
        <begin position="113"/>
        <end position="135"/>
    </location>
</feature>
<evidence type="ECO:0000256" key="4">
    <source>
        <dbReference type="ARBA" id="ARBA00023136"/>
    </source>
</evidence>
<feature type="transmembrane region" description="Helical" evidence="5">
    <location>
        <begin position="155"/>
        <end position="177"/>
    </location>
</feature>
<dbReference type="RefSeq" id="XP_070904240.1">
    <property type="nucleotide sequence ID" value="XM_071044231.1"/>
</dbReference>
<dbReference type="PANTHER" id="PTHR31465:SF27">
    <property type="entry name" value="DOMAIN PROTEIN, PUTATIVE (AFU_ORTHOLOGUE AFUA_3G01030)-RELATED"/>
    <property type="match status" value="1"/>
</dbReference>
<keyword evidence="3 5" id="KW-1133">Transmembrane helix</keyword>
<keyword evidence="7" id="KW-1185">Reference proteome</keyword>
<proteinExistence type="predicted"/>
<dbReference type="GeneID" id="98159395"/>
<organism evidence="6 7">
    <name type="scientific">Aspergillus pseudodeflectus</name>
    <dbReference type="NCBI Taxonomy" id="176178"/>
    <lineage>
        <taxon>Eukaryota</taxon>
        <taxon>Fungi</taxon>
        <taxon>Dikarya</taxon>
        <taxon>Ascomycota</taxon>
        <taxon>Pezizomycotina</taxon>
        <taxon>Eurotiomycetes</taxon>
        <taxon>Eurotiomycetidae</taxon>
        <taxon>Eurotiales</taxon>
        <taxon>Aspergillaceae</taxon>
        <taxon>Aspergillus</taxon>
        <taxon>Aspergillus subgen. Nidulantes</taxon>
    </lineage>
</organism>
<protein>
    <submittedName>
        <fullName evidence="6">RTA1-domain-containing protein</fullName>
    </submittedName>
</protein>
<evidence type="ECO:0000313" key="6">
    <source>
        <dbReference type="EMBL" id="KAL2859306.1"/>
    </source>
</evidence>
<keyword evidence="2 5" id="KW-0812">Transmembrane</keyword>
<feature type="transmembrane region" description="Helical" evidence="5">
    <location>
        <begin position="46"/>
        <end position="64"/>
    </location>
</feature>
<accession>A0ABR4L444</accession>
<evidence type="ECO:0000313" key="7">
    <source>
        <dbReference type="Proteomes" id="UP001610444"/>
    </source>
</evidence>
<feature type="transmembrane region" description="Helical" evidence="5">
    <location>
        <begin position="20"/>
        <end position="39"/>
    </location>
</feature>
<dbReference type="EMBL" id="JBFXLR010000003">
    <property type="protein sequence ID" value="KAL2859306.1"/>
    <property type="molecule type" value="Genomic_DNA"/>
</dbReference>
<gene>
    <name evidence="6" type="ORF">BJX68DRAFT_261746</name>
</gene>